<protein>
    <submittedName>
        <fullName evidence="1">Uncharacterized protein</fullName>
    </submittedName>
</protein>
<dbReference type="SUPFAM" id="SSF54675">
    <property type="entry name" value="Nicotinate/Quinolinate PRTase N-terminal domain-like"/>
    <property type="match status" value="1"/>
</dbReference>
<dbReference type="EMBL" id="MKQS01000003">
    <property type="protein sequence ID" value="OFE44387.1"/>
    <property type="molecule type" value="Genomic_DNA"/>
</dbReference>
<dbReference type="STRING" id="202956.BJN41_07570"/>
<dbReference type="AlphaFoldDB" id="A0A1E8E439"/>
<dbReference type="RefSeq" id="WP_070152927.1">
    <property type="nucleotide sequence ID" value="NZ_MKQS01000003.1"/>
</dbReference>
<comment type="caution">
    <text evidence="1">The sequence shown here is derived from an EMBL/GenBank/DDBJ whole genome shotgun (WGS) entry which is preliminary data.</text>
</comment>
<name>A0A1E8E439_9GAMM</name>
<gene>
    <name evidence="1" type="ORF">BJN41_07570</name>
</gene>
<reference evidence="1 2" key="1">
    <citation type="submission" date="2016-10" db="EMBL/GenBank/DDBJ databases">
        <title>Genome of airborne Acinetobacter sp. 5-2Ac02 in the hospital environment: Species near to Acinetobacter towneri.</title>
        <authorList>
            <person name="Barbosa B."/>
            <person name="Fernandez-Garcia L."/>
            <person name="Gato E."/>
            <person name="Leao R."/>
            <person name="Albano R."/>
            <person name="Fernandez B."/>
            <person name="Fernandez-Cuenca F."/>
            <person name="Marques E."/>
            <person name="Tomas M."/>
        </authorList>
    </citation>
    <scope>NUCLEOTIDE SEQUENCE [LARGE SCALE GENOMIC DNA]</scope>
    <source>
        <strain evidence="1 2">5-2Ac02</strain>
    </source>
</reference>
<sequence>MKIGIFWYWNNQVIGVAHNFSFSEADSIGLIDSPYTHVDYWNILRKKHFELQNYEYEKIPRGRVIFDINKGKTIIYLDKSLLYKAKMQKIYDFFDTNIENSILKKDPHYRI</sequence>
<accession>A0A1E8E439</accession>
<dbReference type="Proteomes" id="UP000186931">
    <property type="component" value="Unassembled WGS sequence"/>
</dbReference>
<organism evidence="1 2">
    <name type="scientific">Acinetobacter towneri</name>
    <dbReference type="NCBI Taxonomy" id="202956"/>
    <lineage>
        <taxon>Bacteria</taxon>
        <taxon>Pseudomonadati</taxon>
        <taxon>Pseudomonadota</taxon>
        <taxon>Gammaproteobacteria</taxon>
        <taxon>Moraxellales</taxon>
        <taxon>Moraxellaceae</taxon>
        <taxon>Acinetobacter</taxon>
    </lineage>
</organism>
<proteinExistence type="predicted"/>
<evidence type="ECO:0000313" key="2">
    <source>
        <dbReference type="Proteomes" id="UP000186931"/>
    </source>
</evidence>
<evidence type="ECO:0000313" key="1">
    <source>
        <dbReference type="EMBL" id="OFE44387.1"/>
    </source>
</evidence>